<evidence type="ECO:0000313" key="1">
    <source>
        <dbReference type="EMBL" id="HHS01289.1"/>
    </source>
</evidence>
<dbReference type="AlphaFoldDB" id="A0A7C5V1K0"/>
<dbReference type="PANTHER" id="PTHR39431:SF1">
    <property type="entry name" value="FRPA_C-RELATED PROTEIN"/>
    <property type="match status" value="1"/>
</dbReference>
<protein>
    <recommendedName>
        <fullName evidence="2">VCBS repeat-containing protein</fullName>
    </recommendedName>
</protein>
<comment type="caution">
    <text evidence="1">The sequence shown here is derived from an EMBL/GenBank/DDBJ whole genome shotgun (WGS) entry which is preliminary data.</text>
</comment>
<dbReference type="PANTHER" id="PTHR39431">
    <property type="entry name" value="FRPA/C-RELATED PROTEIN"/>
    <property type="match status" value="1"/>
</dbReference>
<accession>A0A7C5V1K0</accession>
<name>A0A7C5V1K0_9FIRM</name>
<organism evidence="1">
    <name type="scientific">Caldicellulosiruptor owensensis</name>
    <dbReference type="NCBI Taxonomy" id="55205"/>
    <lineage>
        <taxon>Bacteria</taxon>
        <taxon>Bacillati</taxon>
        <taxon>Bacillota</taxon>
        <taxon>Bacillota incertae sedis</taxon>
        <taxon>Caldicellulosiruptorales</taxon>
        <taxon>Caldicellulosiruptoraceae</taxon>
        <taxon>Caldicellulosiruptor</taxon>
    </lineage>
</organism>
<dbReference type="EMBL" id="DRUZ01000028">
    <property type="protein sequence ID" value="HHS01289.1"/>
    <property type="molecule type" value="Genomic_DNA"/>
</dbReference>
<gene>
    <name evidence="1" type="ORF">ENL71_01955</name>
</gene>
<evidence type="ECO:0008006" key="2">
    <source>
        <dbReference type="Google" id="ProtNLM"/>
    </source>
</evidence>
<reference evidence="1" key="1">
    <citation type="journal article" date="2020" name="mSystems">
        <title>Genome- and Community-Level Interaction Insights into Carbon Utilization and Element Cycling Functions of Hydrothermarchaeota in Hydrothermal Sediment.</title>
        <authorList>
            <person name="Zhou Z."/>
            <person name="Liu Y."/>
            <person name="Xu W."/>
            <person name="Pan J."/>
            <person name="Luo Z.H."/>
            <person name="Li M."/>
        </authorList>
    </citation>
    <scope>NUCLEOTIDE SEQUENCE [LARGE SCALE GENOMIC DNA]</scope>
    <source>
        <strain evidence="1">SpSt-102</strain>
    </source>
</reference>
<sequence>MRIEQSYVKLSSEIQRIEKTESKVEFEVWQNTTTPAYLVEISDKAKNIQNISCEKNQNCQDIKDEIEISPEDKLKILLIEKLLSKITGKKVKFKLLEKLKTDQQEVNENIKIQPQNQIVPYGFRLSASYSRELKTDFSFSAKAIVKTQDSREISIDLNLNFSQSFAERFDIDIRFGMPKNVDPLVINFDGKLPSFVPKTFEFDIDIDSELDKVSLLSKGNGFLALDKNQNGKIDNGSELFGPALNDGFLELSQYDSDKNGWIDENDEVFSNLLVWIKTESEDKILKIKELNIGAIFLGNINSQYNLQNSENNKTLGTVQKTGIFLFESGKPGILQHIDIAI</sequence>
<proteinExistence type="predicted"/>